<dbReference type="AlphaFoldDB" id="A0A942ECG1"/>
<dbReference type="Proteomes" id="UP000678281">
    <property type="component" value="Unassembled WGS sequence"/>
</dbReference>
<organism evidence="1 2">
    <name type="scientific">Devosia litorisediminis</name>
    <dbReference type="NCBI Taxonomy" id="2829817"/>
    <lineage>
        <taxon>Bacteria</taxon>
        <taxon>Pseudomonadati</taxon>
        <taxon>Pseudomonadota</taxon>
        <taxon>Alphaproteobacteria</taxon>
        <taxon>Hyphomicrobiales</taxon>
        <taxon>Devosiaceae</taxon>
        <taxon>Devosia</taxon>
    </lineage>
</organism>
<reference evidence="1" key="1">
    <citation type="submission" date="2021-04" db="EMBL/GenBank/DDBJ databases">
        <title>Devosia litorisediminis sp. nov., isolated from a sand dune.</title>
        <authorList>
            <person name="Park S."/>
            <person name="Yoon J.-H."/>
        </authorList>
    </citation>
    <scope>NUCLEOTIDE SEQUENCE</scope>
    <source>
        <strain evidence="1">BSSL-BM10</strain>
    </source>
</reference>
<gene>
    <name evidence="1" type="ORF">KD146_00005</name>
</gene>
<name>A0A942ECG1_9HYPH</name>
<proteinExistence type="predicted"/>
<protein>
    <submittedName>
        <fullName evidence="1">Uncharacterized protein</fullName>
    </submittedName>
</protein>
<keyword evidence="2" id="KW-1185">Reference proteome</keyword>
<evidence type="ECO:0000313" key="2">
    <source>
        <dbReference type="Proteomes" id="UP000678281"/>
    </source>
</evidence>
<evidence type="ECO:0000313" key="1">
    <source>
        <dbReference type="EMBL" id="MBS3847066.1"/>
    </source>
</evidence>
<sequence>MAAIKVPAHLAGRLVEAEFQGTIERQGNAAQCCTAVAVGFQPVLLHLGLSPCASLSARRCSGSPWRLFCLLFWFFERKKPSLFPVRASFILFRHRNEIIRFWQ</sequence>
<dbReference type="EMBL" id="JAGXTP010000001">
    <property type="protein sequence ID" value="MBS3847066.1"/>
    <property type="molecule type" value="Genomic_DNA"/>
</dbReference>
<comment type="caution">
    <text evidence="1">The sequence shown here is derived from an EMBL/GenBank/DDBJ whole genome shotgun (WGS) entry which is preliminary data.</text>
</comment>
<accession>A0A942ECG1</accession>
<feature type="non-terminal residue" evidence="1">
    <location>
        <position position="103"/>
    </location>
</feature>
<dbReference type="RefSeq" id="WP_212656725.1">
    <property type="nucleotide sequence ID" value="NZ_JAGXTP010000001.1"/>
</dbReference>